<keyword evidence="5" id="KW-1185">Reference proteome</keyword>
<dbReference type="NCBIfam" id="TIGR00254">
    <property type="entry name" value="GGDEF"/>
    <property type="match status" value="1"/>
</dbReference>
<dbReference type="InterPro" id="IPR050469">
    <property type="entry name" value="Diguanylate_Cyclase"/>
</dbReference>
<evidence type="ECO:0000259" key="3">
    <source>
        <dbReference type="PROSITE" id="PS50887"/>
    </source>
</evidence>
<dbReference type="InterPro" id="IPR029016">
    <property type="entry name" value="GAF-like_dom_sf"/>
</dbReference>
<reference evidence="4 5" key="1">
    <citation type="submission" date="2017-01" db="EMBL/GenBank/DDBJ databases">
        <authorList>
            <person name="Mah S.A."/>
            <person name="Swanson W.J."/>
            <person name="Moy G.W."/>
            <person name="Vacquier V.D."/>
        </authorList>
    </citation>
    <scope>NUCLEOTIDE SEQUENCE [LARGE SCALE GENOMIC DNA]</scope>
    <source>
        <strain evidence="4 5">DSM 22694</strain>
    </source>
</reference>
<dbReference type="InterPro" id="IPR003018">
    <property type="entry name" value="GAF"/>
</dbReference>
<sequence>MEYGMEAEDFDILIRVASLVTGAPNAFITLVDPHQNRLCDESYCSAALKEDDILVIEDVRKDTRTSAIAARRQDAAIVTYAGALLKTEDGTKVGTLCVTDHVQRTLTEEQIRLLRGLAKQVMSLLSLRNTQRELTDALARMTRLATTDDLTGFLNRRAFFEEAENLRKLAVRQGGALSVVVVDLDHFKKVNDKHGHAAGDAVLKEVARRLRSKLRSTDRIGRIGGEEFAIALPFTSQDTAMELMRQLQLRVSRDPVAYGDIAIPVTFSAGISELGGDTPLDEALRLADKALYRSKAAGRNQITEAEPLAA</sequence>
<proteinExistence type="predicted"/>
<dbReference type="EC" id="2.7.7.65" evidence="1"/>
<dbReference type="InterPro" id="IPR000160">
    <property type="entry name" value="GGDEF_dom"/>
</dbReference>
<gene>
    <name evidence="4" type="ORF">RS694_07665</name>
</gene>
<dbReference type="AlphaFoldDB" id="A0A1P8K8V9"/>
<dbReference type="PANTHER" id="PTHR45138">
    <property type="entry name" value="REGULATORY COMPONENTS OF SENSORY TRANSDUCTION SYSTEM"/>
    <property type="match status" value="1"/>
</dbReference>
<dbReference type="EMBL" id="CP019239">
    <property type="protein sequence ID" value="APW42429.1"/>
    <property type="molecule type" value="Genomic_DNA"/>
</dbReference>
<dbReference type="SMART" id="SM00267">
    <property type="entry name" value="GGDEF"/>
    <property type="match status" value="1"/>
</dbReference>
<dbReference type="InterPro" id="IPR043128">
    <property type="entry name" value="Rev_trsase/Diguanyl_cyclase"/>
</dbReference>
<dbReference type="Gene3D" id="3.30.450.40">
    <property type="match status" value="1"/>
</dbReference>
<dbReference type="SUPFAM" id="SSF55073">
    <property type="entry name" value="Nucleotide cyclase"/>
    <property type="match status" value="1"/>
</dbReference>
<dbReference type="KEGG" id="rsb:RS694_07665"/>
<dbReference type="GO" id="GO:0052621">
    <property type="term" value="F:diguanylate cyclase activity"/>
    <property type="evidence" value="ECO:0007669"/>
    <property type="project" value="UniProtKB-EC"/>
</dbReference>
<dbReference type="Pfam" id="PF00990">
    <property type="entry name" value="GGDEF"/>
    <property type="match status" value="1"/>
</dbReference>
<dbReference type="InterPro" id="IPR029787">
    <property type="entry name" value="Nucleotide_cyclase"/>
</dbReference>
<accession>A0A1P8K8V9</accession>
<dbReference type="Pfam" id="PF01590">
    <property type="entry name" value="GAF"/>
    <property type="match status" value="1"/>
</dbReference>
<dbReference type="eggNOG" id="COG3706">
    <property type="taxonomic scope" value="Bacteria"/>
</dbReference>
<dbReference type="SMART" id="SM00065">
    <property type="entry name" value="GAF"/>
    <property type="match status" value="1"/>
</dbReference>
<dbReference type="STRING" id="1484693.RS694_07665"/>
<comment type="catalytic activity">
    <reaction evidence="2">
        <text>2 GTP = 3',3'-c-di-GMP + 2 diphosphate</text>
        <dbReference type="Rhea" id="RHEA:24898"/>
        <dbReference type="ChEBI" id="CHEBI:33019"/>
        <dbReference type="ChEBI" id="CHEBI:37565"/>
        <dbReference type="ChEBI" id="CHEBI:58805"/>
        <dbReference type="EC" id="2.7.7.65"/>
    </reaction>
</comment>
<feature type="domain" description="GGDEF" evidence="3">
    <location>
        <begin position="175"/>
        <end position="307"/>
    </location>
</feature>
<dbReference type="SUPFAM" id="SSF55781">
    <property type="entry name" value="GAF domain-like"/>
    <property type="match status" value="1"/>
</dbReference>
<protein>
    <recommendedName>
        <fullName evidence="1">diguanylate cyclase</fullName>
        <ecNumber evidence="1">2.7.7.65</ecNumber>
    </recommendedName>
</protein>
<dbReference type="Proteomes" id="UP000186110">
    <property type="component" value="Chromosome"/>
</dbReference>
<dbReference type="FunFam" id="3.30.70.270:FF:000001">
    <property type="entry name" value="Diguanylate cyclase domain protein"/>
    <property type="match status" value="1"/>
</dbReference>
<evidence type="ECO:0000256" key="1">
    <source>
        <dbReference type="ARBA" id="ARBA00012528"/>
    </source>
</evidence>
<evidence type="ECO:0000256" key="2">
    <source>
        <dbReference type="ARBA" id="ARBA00034247"/>
    </source>
</evidence>
<name>A0A1P8K8V9_9BURK</name>
<evidence type="ECO:0000313" key="4">
    <source>
        <dbReference type="EMBL" id="APW42429.1"/>
    </source>
</evidence>
<evidence type="ECO:0000313" key="5">
    <source>
        <dbReference type="Proteomes" id="UP000186110"/>
    </source>
</evidence>
<dbReference type="PANTHER" id="PTHR45138:SF9">
    <property type="entry name" value="DIGUANYLATE CYCLASE DGCM-RELATED"/>
    <property type="match status" value="1"/>
</dbReference>
<organism evidence="4 5">
    <name type="scientific">Rhodoferax saidenbachensis</name>
    <dbReference type="NCBI Taxonomy" id="1484693"/>
    <lineage>
        <taxon>Bacteria</taxon>
        <taxon>Pseudomonadati</taxon>
        <taxon>Pseudomonadota</taxon>
        <taxon>Betaproteobacteria</taxon>
        <taxon>Burkholderiales</taxon>
        <taxon>Comamonadaceae</taxon>
        <taxon>Rhodoferax</taxon>
    </lineage>
</organism>
<dbReference type="PROSITE" id="PS50887">
    <property type="entry name" value="GGDEF"/>
    <property type="match status" value="1"/>
</dbReference>
<dbReference type="Gene3D" id="3.30.70.270">
    <property type="match status" value="1"/>
</dbReference>
<dbReference type="CDD" id="cd01949">
    <property type="entry name" value="GGDEF"/>
    <property type="match status" value="1"/>
</dbReference>